<gene>
    <name evidence="1" type="primary">ORF219955</name>
</gene>
<dbReference type="EMBL" id="HACG01052044">
    <property type="protein sequence ID" value="CEK98915.1"/>
    <property type="molecule type" value="Transcribed_RNA"/>
</dbReference>
<organism evidence="1">
    <name type="scientific">Arion vulgaris</name>
    <dbReference type="NCBI Taxonomy" id="1028688"/>
    <lineage>
        <taxon>Eukaryota</taxon>
        <taxon>Metazoa</taxon>
        <taxon>Spiralia</taxon>
        <taxon>Lophotrochozoa</taxon>
        <taxon>Mollusca</taxon>
        <taxon>Gastropoda</taxon>
        <taxon>Heterobranchia</taxon>
        <taxon>Euthyneura</taxon>
        <taxon>Panpulmonata</taxon>
        <taxon>Eupulmonata</taxon>
        <taxon>Stylommatophora</taxon>
        <taxon>Helicina</taxon>
        <taxon>Arionoidea</taxon>
        <taxon>Arionidae</taxon>
        <taxon>Arion</taxon>
    </lineage>
</organism>
<feature type="non-terminal residue" evidence="1">
    <location>
        <position position="1"/>
    </location>
</feature>
<dbReference type="AlphaFoldDB" id="A0A0B7C3A9"/>
<protein>
    <submittedName>
        <fullName evidence="1">Uncharacterized protein</fullName>
    </submittedName>
</protein>
<proteinExistence type="predicted"/>
<accession>A0A0B7C3A9</accession>
<feature type="non-terminal residue" evidence="1">
    <location>
        <position position="67"/>
    </location>
</feature>
<reference evidence="1" key="1">
    <citation type="submission" date="2014-12" db="EMBL/GenBank/DDBJ databases">
        <title>Insight into the proteome of Arion vulgaris.</title>
        <authorList>
            <person name="Aradska J."/>
            <person name="Bulat T."/>
            <person name="Smidak R."/>
            <person name="Sarate P."/>
            <person name="Gangsoo J."/>
            <person name="Sialana F."/>
            <person name="Bilban M."/>
            <person name="Lubec G."/>
        </authorList>
    </citation>
    <scope>NUCLEOTIDE SEQUENCE</scope>
    <source>
        <tissue evidence="1">Skin</tissue>
    </source>
</reference>
<name>A0A0B7C3A9_9EUPU</name>
<sequence length="67" mass="7816">YIHLDDNCVVIITSMIILVDAVDITTLWWTSEGEIRSRCTRETLRRNVKIKLKYCDLTCETISRKVA</sequence>
<evidence type="ECO:0000313" key="1">
    <source>
        <dbReference type="EMBL" id="CEK98915.1"/>
    </source>
</evidence>